<dbReference type="InterPro" id="IPR002013">
    <property type="entry name" value="SAC_dom"/>
</dbReference>
<dbReference type="OrthoDB" id="405996at2759"/>
<gene>
    <name evidence="8" type="ORF">ECPE_LOCUS16462</name>
</gene>
<accession>A0A183BB78</accession>
<comment type="catalytic activity">
    <reaction evidence="2">
        <text>a 1,2-diacyl-sn-glycero-3-phospho-(1D-myo-inositol-3-phosphate) + H2O = a 1,2-diacyl-sn-glycero-3-phospho-(1D-myo-inositol) + phosphate</text>
        <dbReference type="Rhea" id="RHEA:12316"/>
        <dbReference type="ChEBI" id="CHEBI:15377"/>
        <dbReference type="ChEBI" id="CHEBI:43474"/>
        <dbReference type="ChEBI" id="CHEBI:57880"/>
        <dbReference type="ChEBI" id="CHEBI:58088"/>
        <dbReference type="EC" id="3.1.3.64"/>
    </reaction>
    <physiologicalReaction direction="left-to-right" evidence="2">
        <dbReference type="Rhea" id="RHEA:12317"/>
    </physiologicalReaction>
</comment>
<dbReference type="GO" id="GO:0005783">
    <property type="term" value="C:endoplasmic reticulum"/>
    <property type="evidence" value="ECO:0007669"/>
    <property type="project" value="TreeGrafter"/>
</dbReference>
<feature type="domain" description="SAC" evidence="7">
    <location>
        <begin position="1"/>
        <end position="97"/>
    </location>
</feature>
<evidence type="ECO:0000256" key="4">
    <source>
        <dbReference type="ARBA" id="ARBA00040795"/>
    </source>
</evidence>
<organism evidence="10">
    <name type="scientific">Echinostoma caproni</name>
    <dbReference type="NCBI Taxonomy" id="27848"/>
    <lineage>
        <taxon>Eukaryota</taxon>
        <taxon>Metazoa</taxon>
        <taxon>Spiralia</taxon>
        <taxon>Lophotrochozoa</taxon>
        <taxon>Platyhelminthes</taxon>
        <taxon>Trematoda</taxon>
        <taxon>Digenea</taxon>
        <taxon>Plagiorchiida</taxon>
        <taxon>Echinostomata</taxon>
        <taxon>Echinostomatoidea</taxon>
        <taxon>Echinostomatidae</taxon>
        <taxon>Echinostoma</taxon>
    </lineage>
</organism>
<keyword evidence="9" id="KW-1185">Reference proteome</keyword>
<evidence type="ECO:0000313" key="10">
    <source>
        <dbReference type="WBParaSite" id="ECPE_0001650601-mRNA-1"/>
    </source>
</evidence>
<dbReference type="GO" id="GO:0046856">
    <property type="term" value="P:phosphatidylinositol dephosphorylation"/>
    <property type="evidence" value="ECO:0007669"/>
    <property type="project" value="TreeGrafter"/>
</dbReference>
<dbReference type="EC" id="3.1.3.64" evidence="1"/>
<reference evidence="8 9" key="2">
    <citation type="submission" date="2018-11" db="EMBL/GenBank/DDBJ databases">
        <authorList>
            <consortium name="Pathogen Informatics"/>
        </authorList>
    </citation>
    <scope>NUCLEOTIDE SEQUENCE [LARGE SCALE GENOMIC DNA]</scope>
    <source>
        <strain evidence="8 9">Egypt</strain>
    </source>
</reference>
<protein>
    <recommendedName>
        <fullName evidence="4">Phosphatidylinositol-3-phosphatase SAC1</fullName>
        <ecNumber evidence="1">3.1.3.64</ecNumber>
    </recommendedName>
    <alternativeName>
        <fullName evidence="6">Phosphatidylinositol-4-phosphate phosphatase</fullName>
    </alternativeName>
    <alternativeName>
        <fullName evidence="5">Suppressor of actin mutations 1-like protein</fullName>
    </alternativeName>
</protein>
<dbReference type="GO" id="GO:0043812">
    <property type="term" value="F:phosphatidylinositol-4-phosphate phosphatase activity"/>
    <property type="evidence" value="ECO:0007669"/>
    <property type="project" value="TreeGrafter"/>
</dbReference>
<evidence type="ECO:0000256" key="6">
    <source>
        <dbReference type="ARBA" id="ARBA00041911"/>
    </source>
</evidence>
<sequence>QFHLNLQDSHVIARQTGTFRSNCIDCLDRTNVIQSMLAWCALEQALVTLGVLDTTMRSKSASASSTSALAKLWPQFGPRFRAVWTDNADYCSLQYSGTRALKTDFTRTDASCLRHSSNITQCFTIKARDPEAIEFLKPKSLLHLAAFSVRKLYQIGQQAALAKTLETFNVDVCCVSETRIQDPTSIIPLRSPEPTSTSRFTLRVSSDSASEARGVAGVGIALSAKAERSLLDWIPVSSRLCAVRLNGSVRVNSYRMKRRCLFVVYQYT</sequence>
<dbReference type="PANTHER" id="PTHR45662">
    <property type="entry name" value="PHOSPHATIDYLINOSITIDE PHOSPHATASE SAC1"/>
    <property type="match status" value="1"/>
</dbReference>
<dbReference type="Proteomes" id="UP000272942">
    <property type="component" value="Unassembled WGS sequence"/>
</dbReference>
<evidence type="ECO:0000256" key="1">
    <source>
        <dbReference type="ARBA" id="ARBA00013038"/>
    </source>
</evidence>
<dbReference type="AlphaFoldDB" id="A0A183BB78"/>
<dbReference type="PROSITE" id="PS50275">
    <property type="entry name" value="SAC"/>
    <property type="match status" value="1"/>
</dbReference>
<evidence type="ECO:0000259" key="7">
    <source>
        <dbReference type="PROSITE" id="PS50275"/>
    </source>
</evidence>
<reference evidence="10" key="1">
    <citation type="submission" date="2016-06" db="UniProtKB">
        <authorList>
            <consortium name="WormBaseParasite"/>
        </authorList>
    </citation>
    <scope>IDENTIFICATION</scope>
</reference>
<dbReference type="EMBL" id="UZAN01064450">
    <property type="protein sequence ID" value="VDP93734.1"/>
    <property type="molecule type" value="Genomic_DNA"/>
</dbReference>
<evidence type="ECO:0000313" key="9">
    <source>
        <dbReference type="Proteomes" id="UP000272942"/>
    </source>
</evidence>
<proteinExistence type="predicted"/>
<dbReference type="GO" id="GO:0004438">
    <property type="term" value="F:phosphatidylinositol-3-phosphate phosphatase activity"/>
    <property type="evidence" value="ECO:0007669"/>
    <property type="project" value="UniProtKB-EC"/>
</dbReference>
<evidence type="ECO:0000313" key="8">
    <source>
        <dbReference type="EMBL" id="VDP93734.1"/>
    </source>
</evidence>
<dbReference type="PANTHER" id="PTHR45662:SF2">
    <property type="entry name" value="PHOSPHATIDYLINOSITOL-3-PHOSPHATASE SAC1"/>
    <property type="match status" value="1"/>
</dbReference>
<evidence type="ECO:0000256" key="3">
    <source>
        <dbReference type="ARBA" id="ARBA00036807"/>
    </source>
</evidence>
<evidence type="ECO:0000256" key="5">
    <source>
        <dbReference type="ARBA" id="ARBA00041396"/>
    </source>
</evidence>
<comment type="catalytic activity">
    <reaction evidence="3">
        <text>a 1,2-diacyl-sn-glycero-3-phospho-(1D-myo-inositol 4-phosphate) + H2O = a 1,2-diacyl-sn-glycero-3-phospho-(1D-myo-inositol) + phosphate</text>
        <dbReference type="Rhea" id="RHEA:55652"/>
        <dbReference type="ChEBI" id="CHEBI:15377"/>
        <dbReference type="ChEBI" id="CHEBI:43474"/>
        <dbReference type="ChEBI" id="CHEBI:57880"/>
        <dbReference type="ChEBI" id="CHEBI:58178"/>
    </reaction>
    <physiologicalReaction direction="left-to-right" evidence="3">
        <dbReference type="Rhea" id="RHEA:55653"/>
    </physiologicalReaction>
</comment>
<evidence type="ECO:0000256" key="2">
    <source>
        <dbReference type="ARBA" id="ARBA00036631"/>
    </source>
</evidence>
<name>A0A183BB78_9TREM</name>
<dbReference type="WBParaSite" id="ECPE_0001650601-mRNA-1">
    <property type="protein sequence ID" value="ECPE_0001650601-mRNA-1"/>
    <property type="gene ID" value="ECPE_0001650601"/>
</dbReference>